<organism evidence="2 3">
    <name type="scientific">Candidatus Merdicola faecigallinarum</name>
    <dbReference type="NCBI Taxonomy" id="2840862"/>
    <lineage>
        <taxon>Bacteria</taxon>
        <taxon>Bacillati</taxon>
        <taxon>Bacillota</taxon>
        <taxon>Clostridia</taxon>
        <taxon>Candidatus Merdicola</taxon>
    </lineage>
</organism>
<feature type="transmembrane region" description="Helical" evidence="1">
    <location>
        <begin position="34"/>
        <end position="53"/>
    </location>
</feature>
<dbReference type="AlphaFoldDB" id="A0A9D1M0Q9"/>
<protein>
    <submittedName>
        <fullName evidence="2">Uncharacterized protein</fullName>
    </submittedName>
</protein>
<evidence type="ECO:0000313" key="3">
    <source>
        <dbReference type="Proteomes" id="UP000824093"/>
    </source>
</evidence>
<comment type="caution">
    <text evidence="2">The sequence shown here is derived from an EMBL/GenBank/DDBJ whole genome shotgun (WGS) entry which is preliminary data.</text>
</comment>
<name>A0A9D1M0Q9_9FIRM</name>
<reference evidence="2" key="1">
    <citation type="submission" date="2020-10" db="EMBL/GenBank/DDBJ databases">
        <authorList>
            <person name="Gilroy R."/>
        </authorList>
    </citation>
    <scope>NUCLEOTIDE SEQUENCE</scope>
    <source>
        <strain evidence="2">CHK195-15760</strain>
    </source>
</reference>
<dbReference type="EMBL" id="DVNH01000018">
    <property type="protein sequence ID" value="HIU51453.1"/>
    <property type="molecule type" value="Genomic_DNA"/>
</dbReference>
<keyword evidence="1" id="KW-0812">Transmembrane</keyword>
<sequence>MVFIAFILAAFVFVKTVSYGIYEWKQNQNKVASIIIFILSFVVLFFTPFLVYLR</sequence>
<evidence type="ECO:0000256" key="1">
    <source>
        <dbReference type="SAM" id="Phobius"/>
    </source>
</evidence>
<dbReference type="Proteomes" id="UP000824093">
    <property type="component" value="Unassembled WGS sequence"/>
</dbReference>
<accession>A0A9D1M0Q9</accession>
<keyword evidence="1" id="KW-0472">Membrane</keyword>
<gene>
    <name evidence="2" type="ORF">IAB70_02340</name>
</gene>
<reference evidence="2" key="2">
    <citation type="journal article" date="2021" name="PeerJ">
        <title>Extensive microbial diversity within the chicken gut microbiome revealed by metagenomics and culture.</title>
        <authorList>
            <person name="Gilroy R."/>
            <person name="Ravi A."/>
            <person name="Getino M."/>
            <person name="Pursley I."/>
            <person name="Horton D.L."/>
            <person name="Alikhan N.F."/>
            <person name="Baker D."/>
            <person name="Gharbi K."/>
            <person name="Hall N."/>
            <person name="Watson M."/>
            <person name="Adriaenssens E.M."/>
            <person name="Foster-Nyarko E."/>
            <person name="Jarju S."/>
            <person name="Secka A."/>
            <person name="Antonio M."/>
            <person name="Oren A."/>
            <person name="Chaudhuri R.R."/>
            <person name="La Ragione R."/>
            <person name="Hildebrand F."/>
            <person name="Pallen M.J."/>
        </authorList>
    </citation>
    <scope>NUCLEOTIDE SEQUENCE</scope>
    <source>
        <strain evidence="2">CHK195-15760</strain>
    </source>
</reference>
<proteinExistence type="predicted"/>
<keyword evidence="1" id="KW-1133">Transmembrane helix</keyword>
<evidence type="ECO:0000313" key="2">
    <source>
        <dbReference type="EMBL" id="HIU51453.1"/>
    </source>
</evidence>